<keyword evidence="3" id="KW-1185">Reference proteome</keyword>
<comment type="caution">
    <text evidence="2">The sequence shown here is derived from an EMBL/GenBank/DDBJ whole genome shotgun (WGS) entry which is preliminary data.</text>
</comment>
<dbReference type="EMBL" id="BMJQ01000008">
    <property type="protein sequence ID" value="GGF25333.1"/>
    <property type="molecule type" value="Genomic_DNA"/>
</dbReference>
<name>A0A8J2YV31_9PROT</name>
<dbReference type="RefSeq" id="WP_189047894.1">
    <property type="nucleotide sequence ID" value="NZ_BMJQ01000008.1"/>
</dbReference>
<keyword evidence="1" id="KW-0732">Signal</keyword>
<dbReference type="AlphaFoldDB" id="A0A8J2YV31"/>
<dbReference type="InterPro" id="IPR018642">
    <property type="entry name" value="DUF2066"/>
</dbReference>
<gene>
    <name evidence="2" type="ORF">GCM10011611_34230</name>
</gene>
<proteinExistence type="predicted"/>
<reference evidence="2" key="2">
    <citation type="submission" date="2020-09" db="EMBL/GenBank/DDBJ databases">
        <authorList>
            <person name="Sun Q."/>
            <person name="Zhou Y."/>
        </authorList>
    </citation>
    <scope>NUCLEOTIDE SEQUENCE</scope>
    <source>
        <strain evidence="2">CGMCC 1.15725</strain>
    </source>
</reference>
<dbReference type="Pfam" id="PF09839">
    <property type="entry name" value="DUF2066"/>
    <property type="match status" value="1"/>
</dbReference>
<evidence type="ECO:0000313" key="2">
    <source>
        <dbReference type="EMBL" id="GGF25333.1"/>
    </source>
</evidence>
<dbReference type="Proteomes" id="UP000646365">
    <property type="component" value="Unassembled WGS sequence"/>
</dbReference>
<evidence type="ECO:0008006" key="4">
    <source>
        <dbReference type="Google" id="ProtNLM"/>
    </source>
</evidence>
<organism evidence="2 3">
    <name type="scientific">Aliidongia dinghuensis</name>
    <dbReference type="NCBI Taxonomy" id="1867774"/>
    <lineage>
        <taxon>Bacteria</taxon>
        <taxon>Pseudomonadati</taxon>
        <taxon>Pseudomonadota</taxon>
        <taxon>Alphaproteobacteria</taxon>
        <taxon>Rhodospirillales</taxon>
        <taxon>Dongiaceae</taxon>
        <taxon>Aliidongia</taxon>
    </lineage>
</organism>
<reference evidence="2" key="1">
    <citation type="journal article" date="2014" name="Int. J. Syst. Evol. Microbiol.">
        <title>Complete genome sequence of Corynebacterium casei LMG S-19264T (=DSM 44701T), isolated from a smear-ripened cheese.</title>
        <authorList>
            <consortium name="US DOE Joint Genome Institute (JGI-PGF)"/>
            <person name="Walter F."/>
            <person name="Albersmeier A."/>
            <person name="Kalinowski J."/>
            <person name="Ruckert C."/>
        </authorList>
    </citation>
    <scope>NUCLEOTIDE SEQUENCE</scope>
    <source>
        <strain evidence="2">CGMCC 1.15725</strain>
    </source>
</reference>
<protein>
    <recommendedName>
        <fullName evidence="4">DUF2066 domain-containing protein</fullName>
    </recommendedName>
</protein>
<feature type="signal peptide" evidence="1">
    <location>
        <begin position="1"/>
        <end position="35"/>
    </location>
</feature>
<accession>A0A8J2YV31</accession>
<sequence length="385" mass="40777">MIERRFPGLRMAGPGPFGAAVLALALLLWARPAAAAGFPSAYVVADVPVDATAQSAVQAREAARLDGERRAFRQLLERLTQKGDWQRLPQPSDDTIVNLIQDFEVKDEHSSSVRYLASYTYRFSPNGVRKLLHEAHLTVTELASKPVVIVPLLRTGDTARLWDDPNPWRAAWGAANGRSGLVPWVLPTGDLADMSVLDAPAAGKPAPEQLQALAQHYGGGDVVVATAAPGGDGLEVTVARYSPDGSADPVTVQVPGAKADTALYAAGVVAAEKALEDKWKQLTFGGGEQESILSVTVPITSAADWGAVRERLSKIPFVRGEQVDLFGHSEVHIRLRVRGSADLLKIGFAQQDLVFTPGQPTATLALKTPVSAAQPASAAPVSAGQ</sequence>
<evidence type="ECO:0000313" key="3">
    <source>
        <dbReference type="Proteomes" id="UP000646365"/>
    </source>
</evidence>
<evidence type="ECO:0000256" key="1">
    <source>
        <dbReference type="SAM" id="SignalP"/>
    </source>
</evidence>
<feature type="chain" id="PRO_5035281173" description="DUF2066 domain-containing protein" evidence="1">
    <location>
        <begin position="36"/>
        <end position="385"/>
    </location>
</feature>